<dbReference type="Proteomes" id="UP001519287">
    <property type="component" value="Unassembled WGS sequence"/>
</dbReference>
<keyword evidence="1" id="KW-0808">Transferase</keyword>
<comment type="caution">
    <text evidence="4">The sequence shown here is derived from an EMBL/GenBank/DDBJ whole genome shotgun (WGS) entry which is preliminary data.</text>
</comment>
<protein>
    <submittedName>
        <fullName evidence="4">Ribosomal protein S18 acetylase RimI-like enzyme</fullName>
    </submittedName>
</protein>
<keyword evidence="2" id="KW-0012">Acyltransferase</keyword>
<dbReference type="PROSITE" id="PS51186">
    <property type="entry name" value="GNAT"/>
    <property type="match status" value="1"/>
</dbReference>
<evidence type="ECO:0000256" key="1">
    <source>
        <dbReference type="ARBA" id="ARBA00022679"/>
    </source>
</evidence>
<proteinExistence type="predicted"/>
<gene>
    <name evidence="4" type="ORF">J2Z66_002527</name>
</gene>
<dbReference type="PANTHER" id="PTHR43420">
    <property type="entry name" value="ACETYLTRANSFERASE"/>
    <property type="match status" value="1"/>
</dbReference>
<evidence type="ECO:0000259" key="3">
    <source>
        <dbReference type="PROSITE" id="PS51186"/>
    </source>
</evidence>
<feature type="domain" description="N-acetyltransferase" evidence="3">
    <location>
        <begin position="2"/>
        <end position="152"/>
    </location>
</feature>
<accession>A0ABS4ITL6</accession>
<dbReference type="Gene3D" id="3.40.630.30">
    <property type="match status" value="1"/>
</dbReference>
<dbReference type="EMBL" id="JAGGLB010000006">
    <property type="protein sequence ID" value="MBP1990921.1"/>
    <property type="molecule type" value="Genomic_DNA"/>
</dbReference>
<evidence type="ECO:0000313" key="4">
    <source>
        <dbReference type="EMBL" id="MBP1990921.1"/>
    </source>
</evidence>
<sequence>MMGIKRLSLKSNEEVLQLLSLQLASYQIEAKLTGASQAQMLPDGIQSLRAAKESFLGFFKLTGGKKVICGAISYSRDGSVVTICRLMVHPEHFRQGIARSLLDYVLADQRAKRASRFVVSACAANLPAVQLYTSSGFVERRTITIKSNITLTTFERSADS</sequence>
<dbReference type="InterPro" id="IPR050680">
    <property type="entry name" value="YpeA/RimI_acetyltransf"/>
</dbReference>
<dbReference type="InterPro" id="IPR016181">
    <property type="entry name" value="Acyl_CoA_acyltransferase"/>
</dbReference>
<evidence type="ECO:0000256" key="2">
    <source>
        <dbReference type="ARBA" id="ARBA00023315"/>
    </source>
</evidence>
<dbReference type="InterPro" id="IPR000182">
    <property type="entry name" value="GNAT_dom"/>
</dbReference>
<dbReference type="PANTHER" id="PTHR43420:SF12">
    <property type="entry name" value="N-ACETYLTRANSFERASE DOMAIN-CONTAINING PROTEIN"/>
    <property type="match status" value="1"/>
</dbReference>
<dbReference type="SUPFAM" id="SSF55729">
    <property type="entry name" value="Acyl-CoA N-acyltransferases (Nat)"/>
    <property type="match status" value="1"/>
</dbReference>
<dbReference type="Pfam" id="PF13673">
    <property type="entry name" value="Acetyltransf_10"/>
    <property type="match status" value="1"/>
</dbReference>
<dbReference type="RefSeq" id="WP_209971658.1">
    <property type="nucleotide sequence ID" value="NZ_JAGGLB010000006.1"/>
</dbReference>
<evidence type="ECO:0000313" key="5">
    <source>
        <dbReference type="Proteomes" id="UP001519287"/>
    </source>
</evidence>
<keyword evidence="5" id="KW-1185">Reference proteome</keyword>
<dbReference type="CDD" id="cd04301">
    <property type="entry name" value="NAT_SF"/>
    <property type="match status" value="1"/>
</dbReference>
<reference evidence="4 5" key="1">
    <citation type="submission" date="2021-03" db="EMBL/GenBank/DDBJ databases">
        <title>Genomic Encyclopedia of Type Strains, Phase IV (KMG-IV): sequencing the most valuable type-strain genomes for metagenomic binning, comparative biology and taxonomic classification.</title>
        <authorList>
            <person name="Goeker M."/>
        </authorList>
    </citation>
    <scope>NUCLEOTIDE SEQUENCE [LARGE SCALE GENOMIC DNA]</scope>
    <source>
        <strain evidence="4 5">DSM 26048</strain>
    </source>
</reference>
<name>A0ABS4ITL6_9BACL</name>
<organism evidence="4 5">
    <name type="scientific">Paenibacillus eucommiae</name>
    <dbReference type="NCBI Taxonomy" id="1355755"/>
    <lineage>
        <taxon>Bacteria</taxon>
        <taxon>Bacillati</taxon>
        <taxon>Bacillota</taxon>
        <taxon>Bacilli</taxon>
        <taxon>Bacillales</taxon>
        <taxon>Paenibacillaceae</taxon>
        <taxon>Paenibacillus</taxon>
    </lineage>
</organism>